<evidence type="ECO:0000313" key="1">
    <source>
        <dbReference type="EMBL" id="KAG0424550.1"/>
    </source>
</evidence>
<keyword evidence="2" id="KW-1185">Reference proteome</keyword>
<comment type="caution">
    <text evidence="1">The sequence shown here is derived from an EMBL/GenBank/DDBJ whole genome shotgun (WGS) entry which is preliminary data.</text>
</comment>
<sequence length="139" mass="15670">MESSHQKKDKKDVFVVKHGNVNQKTKLTSLSSLKLTEALKGICQASACQVRYNDRLTLIAVEVLNEQAAQALLKTTDLCRIPVRRYLALSGPTTVGVIRDVDMDATEEQLEHNLRSENKIGDIRRLGSHDIVTFQEHWT</sequence>
<evidence type="ECO:0000313" key="2">
    <source>
        <dbReference type="Proteomes" id="UP000805193"/>
    </source>
</evidence>
<dbReference type="Proteomes" id="UP000805193">
    <property type="component" value="Unassembled WGS sequence"/>
</dbReference>
<gene>
    <name evidence="1" type="ORF">HPB47_028232</name>
</gene>
<accession>A0AC60PUB6</accession>
<name>A0AC60PUB6_IXOPE</name>
<reference evidence="1 2" key="1">
    <citation type="journal article" date="2020" name="Cell">
        <title>Large-Scale Comparative Analyses of Tick Genomes Elucidate Their Genetic Diversity and Vector Capacities.</title>
        <authorList>
            <consortium name="Tick Genome and Microbiome Consortium (TIGMIC)"/>
            <person name="Jia N."/>
            <person name="Wang J."/>
            <person name="Shi W."/>
            <person name="Du L."/>
            <person name="Sun Y."/>
            <person name="Zhan W."/>
            <person name="Jiang J.F."/>
            <person name="Wang Q."/>
            <person name="Zhang B."/>
            <person name="Ji P."/>
            <person name="Bell-Sakyi L."/>
            <person name="Cui X.M."/>
            <person name="Yuan T.T."/>
            <person name="Jiang B.G."/>
            <person name="Yang W.F."/>
            <person name="Lam T.T."/>
            <person name="Chang Q.C."/>
            <person name="Ding S.J."/>
            <person name="Wang X.J."/>
            <person name="Zhu J.G."/>
            <person name="Ruan X.D."/>
            <person name="Zhao L."/>
            <person name="Wei J.T."/>
            <person name="Ye R.Z."/>
            <person name="Que T.C."/>
            <person name="Du C.H."/>
            <person name="Zhou Y.H."/>
            <person name="Cheng J.X."/>
            <person name="Dai P.F."/>
            <person name="Guo W.B."/>
            <person name="Han X.H."/>
            <person name="Huang E.J."/>
            <person name="Li L.F."/>
            <person name="Wei W."/>
            <person name="Gao Y.C."/>
            <person name="Liu J.Z."/>
            <person name="Shao H.Z."/>
            <person name="Wang X."/>
            <person name="Wang C.C."/>
            <person name="Yang T.C."/>
            <person name="Huo Q.B."/>
            <person name="Li W."/>
            <person name="Chen H.Y."/>
            <person name="Chen S.E."/>
            <person name="Zhou L.G."/>
            <person name="Ni X.B."/>
            <person name="Tian J.H."/>
            <person name="Sheng Y."/>
            <person name="Liu T."/>
            <person name="Pan Y.S."/>
            <person name="Xia L.Y."/>
            <person name="Li J."/>
            <person name="Zhao F."/>
            <person name="Cao W.C."/>
        </authorList>
    </citation>
    <scope>NUCLEOTIDE SEQUENCE [LARGE SCALE GENOMIC DNA]</scope>
    <source>
        <strain evidence="1">Iper-2018</strain>
    </source>
</reference>
<dbReference type="EMBL" id="JABSTQ010009963">
    <property type="protein sequence ID" value="KAG0424550.1"/>
    <property type="molecule type" value="Genomic_DNA"/>
</dbReference>
<proteinExistence type="predicted"/>
<protein>
    <submittedName>
        <fullName evidence="1">Uncharacterized protein</fullName>
    </submittedName>
</protein>
<organism evidence="1 2">
    <name type="scientific">Ixodes persulcatus</name>
    <name type="common">Taiga tick</name>
    <dbReference type="NCBI Taxonomy" id="34615"/>
    <lineage>
        <taxon>Eukaryota</taxon>
        <taxon>Metazoa</taxon>
        <taxon>Ecdysozoa</taxon>
        <taxon>Arthropoda</taxon>
        <taxon>Chelicerata</taxon>
        <taxon>Arachnida</taxon>
        <taxon>Acari</taxon>
        <taxon>Parasitiformes</taxon>
        <taxon>Ixodida</taxon>
        <taxon>Ixodoidea</taxon>
        <taxon>Ixodidae</taxon>
        <taxon>Ixodinae</taxon>
        <taxon>Ixodes</taxon>
    </lineage>
</organism>